<dbReference type="NCBIfam" id="NF005737">
    <property type="entry name" value="PRK07564.1-1"/>
    <property type="match status" value="1"/>
</dbReference>
<evidence type="ECO:0000259" key="11">
    <source>
        <dbReference type="Pfam" id="PF02878"/>
    </source>
</evidence>
<reference evidence="14 15" key="1">
    <citation type="submission" date="2018-08" db="EMBL/GenBank/DDBJ databases">
        <title>Aphanomyces genome sequencing and annotation.</title>
        <authorList>
            <person name="Minardi D."/>
            <person name="Oidtmann B."/>
            <person name="Van Der Giezen M."/>
            <person name="Studholme D.J."/>
        </authorList>
    </citation>
    <scope>NUCLEOTIDE SEQUENCE [LARGE SCALE GENOMIC DNA]</scope>
    <source>
        <strain evidence="14 15">Kv</strain>
    </source>
</reference>
<dbReference type="InterPro" id="IPR002618">
    <property type="entry name" value="UDPGP_fam"/>
</dbReference>
<dbReference type="GO" id="GO:0005975">
    <property type="term" value="P:carbohydrate metabolic process"/>
    <property type="evidence" value="ECO:0007669"/>
    <property type="project" value="InterPro"/>
</dbReference>
<evidence type="ECO:0000256" key="7">
    <source>
        <dbReference type="ARBA" id="ARBA00022695"/>
    </source>
</evidence>
<dbReference type="Pfam" id="PF02878">
    <property type="entry name" value="PGM_PMM_I"/>
    <property type="match status" value="1"/>
</dbReference>
<evidence type="ECO:0000256" key="9">
    <source>
        <dbReference type="ARBA" id="ARBA00022842"/>
    </source>
</evidence>
<dbReference type="SUPFAM" id="SSF53448">
    <property type="entry name" value="Nucleotide-diphospho-sugar transferases"/>
    <property type="match status" value="1"/>
</dbReference>
<dbReference type="Proteomes" id="UP000265427">
    <property type="component" value="Unassembled WGS sequence"/>
</dbReference>
<dbReference type="FunFam" id="3.40.120.10:FF:000005">
    <property type="entry name" value="Phosphoglucomutase 5"/>
    <property type="match status" value="1"/>
</dbReference>
<dbReference type="EMBL" id="QUSZ01007775">
    <property type="protein sequence ID" value="RHY01590.1"/>
    <property type="molecule type" value="Genomic_DNA"/>
</dbReference>
<dbReference type="InterPro" id="IPR036900">
    <property type="entry name" value="A-D-PHexomutase_C_sf"/>
</dbReference>
<evidence type="ECO:0000256" key="6">
    <source>
        <dbReference type="ARBA" id="ARBA00022679"/>
    </source>
</evidence>
<keyword evidence="9" id="KW-0460">Magnesium</keyword>
<dbReference type="InterPro" id="IPR005844">
    <property type="entry name" value="A-D-PHexomutase_a/b/a-I"/>
</dbReference>
<dbReference type="GO" id="GO:0006011">
    <property type="term" value="P:UDP-alpha-D-glucose metabolic process"/>
    <property type="evidence" value="ECO:0007669"/>
    <property type="project" value="InterPro"/>
</dbReference>
<comment type="similarity">
    <text evidence="3">Belongs to the phosphohexose mutase family.</text>
</comment>
<evidence type="ECO:0000313" key="15">
    <source>
        <dbReference type="Proteomes" id="UP000265427"/>
    </source>
</evidence>
<dbReference type="PRINTS" id="PR00509">
    <property type="entry name" value="PGMPMM"/>
</dbReference>
<dbReference type="GO" id="GO:0000287">
    <property type="term" value="F:magnesium ion binding"/>
    <property type="evidence" value="ECO:0007669"/>
    <property type="project" value="InterPro"/>
</dbReference>
<evidence type="ECO:0000256" key="1">
    <source>
        <dbReference type="ARBA" id="ARBA00000443"/>
    </source>
</evidence>
<keyword evidence="7" id="KW-0548">Nucleotidyltransferase</keyword>
<evidence type="ECO:0000256" key="5">
    <source>
        <dbReference type="ARBA" id="ARBA00022553"/>
    </source>
</evidence>
<gene>
    <name evidence="14" type="ORF">DYB36_003132</name>
</gene>
<keyword evidence="8" id="KW-0479">Metal-binding</keyword>
<dbReference type="AlphaFoldDB" id="A0A397A169"/>
<evidence type="ECO:0000259" key="12">
    <source>
        <dbReference type="Pfam" id="PF02879"/>
    </source>
</evidence>
<proteinExistence type="inferred from homology"/>
<organism evidence="14 15">
    <name type="scientific">Aphanomyces astaci</name>
    <name type="common">Crayfish plague agent</name>
    <dbReference type="NCBI Taxonomy" id="112090"/>
    <lineage>
        <taxon>Eukaryota</taxon>
        <taxon>Sar</taxon>
        <taxon>Stramenopiles</taxon>
        <taxon>Oomycota</taxon>
        <taxon>Saprolegniomycetes</taxon>
        <taxon>Saprolegniales</taxon>
        <taxon>Verrucalvaceae</taxon>
        <taxon>Aphanomyces</taxon>
    </lineage>
</organism>
<dbReference type="Pfam" id="PF01704">
    <property type="entry name" value="UDPGP"/>
    <property type="match status" value="1"/>
</dbReference>
<evidence type="ECO:0000259" key="13">
    <source>
        <dbReference type="Pfam" id="PF02880"/>
    </source>
</evidence>
<dbReference type="FunFam" id="2.160.10.10:FF:000001">
    <property type="entry name" value="UTP--glucose-1-phosphate uridylyltransferase"/>
    <property type="match status" value="1"/>
</dbReference>
<dbReference type="SUPFAM" id="SSF55957">
    <property type="entry name" value="Phosphoglucomutase, C-terminal domain"/>
    <property type="match status" value="1"/>
</dbReference>
<dbReference type="Pfam" id="PF02880">
    <property type="entry name" value="PGM_PMM_III"/>
    <property type="match status" value="1"/>
</dbReference>
<sequence>MTGFAAFEAKMLAEGLSQAAIKAFEYSYSALQSGATGMIGESTIESVNDIDYLEGRAGSIRESIKPDVSLLKKTVVLKLNGGLGTSMGLDKVKSLLTIKGSDTFLDLTAKQIIEMRKNYNSNVRFILMNSFSTSDDTLEYLQKYPEIVSDVDLELLQNKIPKIDAKTLQPAEWPLNASKEWCPPGHGDLYPSLLGSGKLDKLLAQGYKYMFISNSDNLGATLDLELLTYFAQVDTPCFTDKPFLMECCERTENDKKGGHLARRLADQRLILRESAQCESSDEAQFQNIDKHRYFNTNNLWIRLDKLSEELKKQGGLIKLPMIKNAKTVDPKDASSTPVYQLETAMGAAIECFAGAGAVCVPRTRFAPVKKCDDLLLLRSDAYVVTDDFRLVLAPQTEGRATTVSLDSKQYKLVQQLEAALRGNVPSLVNCSRLTIKGNVGFAADVVFEGDVTIVNNAKEQKTILSGRYANQTIDLTNQVGLGKLAVSAVATTPIDGQKPGTSGLRKKTKVFMQPNYLNNFVQATFDALPAKDLLQGTLVVSGDGRFYNKEAIQTIIKMAVASGVDRIWIGQNGLLSPPAVSAVIREREGGAVAFGAFILTASHNPGGIDEDFGIKYNCENGGPAPEKLTDEIFHNTKIVSSYKIAAAFPDVDVSVVGKTAVKSDDGSRTVVVEVFDAAEDHVHLLKSIFDFGAIKALLARDDFSFVYDCMSGVQGPYAHRVFVDELGASPASLINATPLEDFGGHHADPNLTYAHELTHLLGVDAKGVAVYGQAKEVPAFGAACDGDADRNMILGSRFFVTPSDSLAVIAANANVIPFFRKKGGLRGVARSMPTSGAVDLVAAKLGISLFEVPTGWKFFGNLMDSKAVYNKEDYTPFICGEESFGTGSNHIREKDGMWAVLAWLSIIASKNATPGAPLVSVQNIVENHWATYGRNYYCRYDYEGVEKAGADKMVAAMASSPSLAGQTFHGFTVKVNDEFTYNDPVDGSVSAHQGVRYIFTDGSRVIFRLSGTGVAGATIRMYVEKYEAASGNLSQSAADALKTLIQVGLELSQLEHFTGRKEPTVIT</sequence>
<feature type="domain" description="Alpha-D-phosphohexomutase alpha/beta/alpha" evidence="11">
    <location>
        <begin position="497"/>
        <end position="637"/>
    </location>
</feature>
<feature type="domain" description="Alpha-D-phosphohexomutase alpha/beta/alpha" evidence="13">
    <location>
        <begin position="803"/>
        <end position="914"/>
    </location>
</feature>
<dbReference type="Pfam" id="PF02879">
    <property type="entry name" value="PGM_PMM_II"/>
    <property type="match status" value="1"/>
</dbReference>
<evidence type="ECO:0000313" key="14">
    <source>
        <dbReference type="EMBL" id="RHY01590.1"/>
    </source>
</evidence>
<dbReference type="SUPFAM" id="SSF53738">
    <property type="entry name" value="Phosphoglucomutase, first 3 domains"/>
    <property type="match status" value="3"/>
</dbReference>
<dbReference type="VEuPathDB" id="FungiDB:H257_00501"/>
<comment type="caution">
    <text evidence="14">The sequence shown here is derived from an EMBL/GenBank/DDBJ whole genome shotgun (WGS) entry which is preliminary data.</text>
</comment>
<dbReference type="InterPro" id="IPR005841">
    <property type="entry name" value="Alpha-D-phosphohexomutase_SF"/>
</dbReference>
<dbReference type="InterPro" id="IPR029044">
    <property type="entry name" value="Nucleotide-diphossugar_trans"/>
</dbReference>
<comment type="similarity">
    <text evidence="4">Belongs to the UDPGP type 1 family.</text>
</comment>
<evidence type="ECO:0000256" key="10">
    <source>
        <dbReference type="ARBA" id="ARBA00023235"/>
    </source>
</evidence>
<feature type="domain" description="Alpha-D-phosphohexomutase alpha/beta/alpha" evidence="12">
    <location>
        <begin position="680"/>
        <end position="794"/>
    </location>
</feature>
<dbReference type="InterPro" id="IPR045244">
    <property type="entry name" value="PGM"/>
</dbReference>
<protein>
    <submittedName>
        <fullName evidence="14">Uncharacterized protein</fullName>
    </submittedName>
</protein>
<dbReference type="FunFam" id="3.30.310.50:FF:000002">
    <property type="entry name" value="Phosphoglucomutase 5"/>
    <property type="match status" value="1"/>
</dbReference>
<dbReference type="Gene3D" id="3.90.550.10">
    <property type="entry name" value="Spore Coat Polysaccharide Biosynthesis Protein SpsA, Chain A"/>
    <property type="match status" value="1"/>
</dbReference>
<dbReference type="FunFam" id="3.40.120.10:FF:000004">
    <property type="entry name" value="Phosphoglucomutase 5"/>
    <property type="match status" value="1"/>
</dbReference>
<accession>A0A397A169</accession>
<dbReference type="InterPro" id="IPR016066">
    <property type="entry name" value="A-D-PHexomutase_CS"/>
</dbReference>
<keyword evidence="10" id="KW-0413">Isomerase</keyword>
<comment type="catalytic activity">
    <reaction evidence="1">
        <text>alpha-D-glucose 1-phosphate = alpha-D-glucose 6-phosphate</text>
        <dbReference type="Rhea" id="RHEA:23536"/>
        <dbReference type="ChEBI" id="CHEBI:58225"/>
        <dbReference type="ChEBI" id="CHEBI:58601"/>
        <dbReference type="EC" id="5.4.2.2"/>
    </reaction>
</comment>
<keyword evidence="5" id="KW-0597">Phosphoprotein</keyword>
<name>A0A397A169_APHAT</name>
<evidence type="ECO:0000256" key="4">
    <source>
        <dbReference type="ARBA" id="ARBA00010401"/>
    </source>
</evidence>
<dbReference type="PANTHER" id="PTHR22573">
    <property type="entry name" value="PHOSPHOHEXOMUTASE FAMILY MEMBER"/>
    <property type="match status" value="1"/>
</dbReference>
<dbReference type="PROSITE" id="PS00710">
    <property type="entry name" value="PGM_PMM"/>
    <property type="match status" value="1"/>
</dbReference>
<evidence type="ECO:0000256" key="2">
    <source>
        <dbReference type="ARBA" id="ARBA00001946"/>
    </source>
</evidence>
<dbReference type="CDD" id="cd00897">
    <property type="entry name" value="UGPase_euk"/>
    <property type="match status" value="1"/>
</dbReference>
<dbReference type="InterPro" id="IPR005846">
    <property type="entry name" value="A-D-PHexomutase_a/b/a-III"/>
</dbReference>
<keyword evidence="6" id="KW-0808">Transferase</keyword>
<dbReference type="GO" id="GO:0003983">
    <property type="term" value="F:UTP:glucose-1-phosphate uridylyltransferase activity"/>
    <property type="evidence" value="ECO:0007669"/>
    <property type="project" value="InterPro"/>
</dbReference>
<dbReference type="PANTHER" id="PTHR22573:SF2">
    <property type="entry name" value="PHOSPHOGLUCOMUTASE"/>
    <property type="match status" value="1"/>
</dbReference>
<dbReference type="Gene3D" id="2.160.10.10">
    <property type="entry name" value="Hexapeptide repeat proteins"/>
    <property type="match status" value="1"/>
</dbReference>
<dbReference type="GO" id="GO:0005829">
    <property type="term" value="C:cytosol"/>
    <property type="evidence" value="ECO:0007669"/>
    <property type="project" value="TreeGrafter"/>
</dbReference>
<dbReference type="InterPro" id="IPR005845">
    <property type="entry name" value="A-D-PHexomutase_a/b/a-II"/>
</dbReference>
<dbReference type="InterPro" id="IPR016267">
    <property type="entry name" value="UDPGP_trans"/>
</dbReference>
<dbReference type="InterPro" id="IPR016055">
    <property type="entry name" value="A-D-PHexomutase_a/b/a-I/II/III"/>
</dbReference>
<dbReference type="FunFam" id="3.40.120.10:FF:000032">
    <property type="entry name" value="Udp-glucose-pyrophosphorylase phosphoglucomutase"/>
    <property type="match status" value="1"/>
</dbReference>
<dbReference type="Pfam" id="PF24947">
    <property type="entry name" value="PGM1_C_vert_fung"/>
    <property type="match status" value="1"/>
</dbReference>
<comment type="cofactor">
    <cofactor evidence="2">
        <name>Mg(2+)</name>
        <dbReference type="ChEBI" id="CHEBI:18420"/>
    </cofactor>
</comment>
<evidence type="ECO:0000256" key="3">
    <source>
        <dbReference type="ARBA" id="ARBA00010231"/>
    </source>
</evidence>
<dbReference type="Gene3D" id="3.30.310.50">
    <property type="entry name" value="Alpha-D-phosphohexomutase, C-terminal domain"/>
    <property type="match status" value="1"/>
</dbReference>
<evidence type="ECO:0000256" key="8">
    <source>
        <dbReference type="ARBA" id="ARBA00022723"/>
    </source>
</evidence>
<dbReference type="GO" id="GO:0004614">
    <property type="term" value="F:phosphoglucomutase activity"/>
    <property type="evidence" value="ECO:0007669"/>
    <property type="project" value="UniProtKB-EC"/>
</dbReference>
<dbReference type="Gene3D" id="3.40.120.10">
    <property type="entry name" value="Alpha-D-Glucose-1,6-Bisphosphate, subunit A, domain 3"/>
    <property type="match status" value="3"/>
</dbReference>